<evidence type="ECO:0000313" key="2">
    <source>
        <dbReference type="EMBL" id="KRL67460.1"/>
    </source>
</evidence>
<dbReference type="EMBL" id="AZFA01000005">
    <property type="protein sequence ID" value="KRL67460.1"/>
    <property type="molecule type" value="Genomic_DNA"/>
</dbReference>
<reference evidence="2 3" key="1">
    <citation type="journal article" date="2015" name="Genome Announc.">
        <title>Expanding the biotechnology potential of lactobacilli through comparative genomics of 213 strains and associated genera.</title>
        <authorList>
            <person name="Sun Z."/>
            <person name="Harris H.M."/>
            <person name="McCann A."/>
            <person name="Guo C."/>
            <person name="Argimon S."/>
            <person name="Zhang W."/>
            <person name="Yang X."/>
            <person name="Jeffery I.B."/>
            <person name="Cooney J.C."/>
            <person name="Kagawa T.F."/>
            <person name="Liu W."/>
            <person name="Song Y."/>
            <person name="Salvetti E."/>
            <person name="Wrobel A."/>
            <person name="Rasinkangas P."/>
            <person name="Parkhill J."/>
            <person name="Rea M.C."/>
            <person name="O'Sullivan O."/>
            <person name="Ritari J."/>
            <person name="Douillard F.P."/>
            <person name="Paul Ross R."/>
            <person name="Yang R."/>
            <person name="Briner A.E."/>
            <person name="Felis G.E."/>
            <person name="de Vos W.M."/>
            <person name="Barrangou R."/>
            <person name="Klaenhammer T.R."/>
            <person name="Caufield P.W."/>
            <person name="Cui Y."/>
            <person name="Zhang H."/>
            <person name="O'Toole P.W."/>
        </authorList>
    </citation>
    <scope>NUCLEOTIDE SEQUENCE [LARGE SCALE GENOMIC DNA]</scope>
    <source>
        <strain evidence="2 3">DSM 14857</strain>
    </source>
</reference>
<evidence type="ECO:0000256" key="1">
    <source>
        <dbReference type="SAM" id="SignalP"/>
    </source>
</evidence>
<gene>
    <name evidence="2" type="ORF">FC27_GL001776</name>
</gene>
<dbReference type="PATRIC" id="fig|1423815.3.peg.1819"/>
<keyword evidence="1" id="KW-0732">Signal</keyword>
<organism evidence="2 3">
    <name type="scientific">Companilactobacillus versmoldensis DSM 14857 = KCTC 3814</name>
    <dbReference type="NCBI Taxonomy" id="1423815"/>
    <lineage>
        <taxon>Bacteria</taxon>
        <taxon>Bacillati</taxon>
        <taxon>Bacillota</taxon>
        <taxon>Bacilli</taxon>
        <taxon>Lactobacillales</taxon>
        <taxon>Lactobacillaceae</taxon>
        <taxon>Companilactobacillus</taxon>
    </lineage>
</organism>
<evidence type="ECO:0000313" key="3">
    <source>
        <dbReference type="Proteomes" id="UP000051647"/>
    </source>
</evidence>
<dbReference type="Proteomes" id="UP000051647">
    <property type="component" value="Unassembled WGS sequence"/>
</dbReference>
<evidence type="ECO:0008006" key="4">
    <source>
        <dbReference type="Google" id="ProtNLM"/>
    </source>
</evidence>
<name>A0A0R1SIV5_9LACO</name>
<feature type="chain" id="PRO_5039626007" description="Surface layer protein A domain-containing protein" evidence="1">
    <location>
        <begin position="26"/>
        <end position="261"/>
    </location>
</feature>
<dbReference type="AlphaFoldDB" id="A0A0R1SIV5"/>
<feature type="signal peptide" evidence="1">
    <location>
        <begin position="1"/>
        <end position="25"/>
    </location>
</feature>
<accession>A0A0R1SIV5</accession>
<protein>
    <recommendedName>
        <fullName evidence="4">Surface layer protein A domain-containing protein</fullName>
    </recommendedName>
</protein>
<comment type="caution">
    <text evidence="2">The sequence shown here is derived from an EMBL/GenBank/DDBJ whole genome shotgun (WGS) entry which is preliminary data.</text>
</comment>
<dbReference type="RefSeq" id="WP_010625446.1">
    <property type="nucleotide sequence ID" value="NZ_AZFA01000005.1"/>
</dbReference>
<proteinExistence type="predicted"/>
<sequence length="261" mass="27423">MKNNKIAKIAAVTVLAVAPITATIASVDTVQASLLGDIFGNNDATSDQLANVTNAINGLTDQTYNENNAMPSTAEFAGIEGLSENGRGISPVQFSAEIVSINSGLGDAAQSPLAVSNVQKLKVYVSANDLKAQVNKAAEKGNGNSFSFTVTLKNGENILATKKLTYTNNTKVATDDDPSVTTPTNSLSNVTDLTGYHTVDLGGQKDFVYALFSLAGKKSNRGLAGNTSWYTDKTATDANGNTYYRVSTDEWVEQASGVTFN</sequence>
<keyword evidence="3" id="KW-1185">Reference proteome</keyword>
<dbReference type="OrthoDB" id="2283421at2"/>